<evidence type="ECO:0000313" key="2">
    <source>
        <dbReference type="Proteomes" id="UP001597361"/>
    </source>
</evidence>
<sequence length="395" mass="44682">MNKHTFKSVSLSFLTGIFGILTFQSCGEKKTEETSIQSAASFEFEIQDSLMVDYLGSMSWSDISKDGKHILAYDYQKKETLIFSTDGEVLGTFNKSEDQPDAIGGSPLSRPQFRNNQEWAILGKSGLFSFDLNGQLLNTAKPEFPVTMSLLISNADILHFVNKNEALVYFLGRDGEGSFYINPSSTQLERANLENGKFSPTFPMPASSKFGDIEKVNNVVTATPALRIAENKLYLSFKNEPKLWVYDINDLDNPLEEIDIQFDQFVEKDPIDAKTFDKDNININAKDFSYGSINRIFIHEGMIILYYNSGVTTKQYDDIMEGLDNPSEGFNKIFQANKAHYAILSKNGQLIPLEIPGRMQNIEFIDSEGNFWLSYNGEEELDYELIFKAKLKAKK</sequence>
<organism evidence="1 2">
    <name type="scientific">Belliella marina</name>
    <dbReference type="NCBI Taxonomy" id="1644146"/>
    <lineage>
        <taxon>Bacteria</taxon>
        <taxon>Pseudomonadati</taxon>
        <taxon>Bacteroidota</taxon>
        <taxon>Cytophagia</taxon>
        <taxon>Cytophagales</taxon>
        <taxon>Cyclobacteriaceae</taxon>
        <taxon>Belliella</taxon>
    </lineage>
</organism>
<name>A0ABW4VF93_9BACT</name>
<comment type="caution">
    <text evidence="1">The sequence shown here is derived from an EMBL/GenBank/DDBJ whole genome shotgun (WGS) entry which is preliminary data.</text>
</comment>
<proteinExistence type="predicted"/>
<dbReference type="PROSITE" id="PS51257">
    <property type="entry name" value="PROKAR_LIPOPROTEIN"/>
    <property type="match status" value="1"/>
</dbReference>
<protein>
    <submittedName>
        <fullName evidence="1">Uncharacterized protein</fullName>
    </submittedName>
</protein>
<dbReference type="EMBL" id="JBHUHR010000001">
    <property type="protein sequence ID" value="MFD2033272.1"/>
    <property type="molecule type" value="Genomic_DNA"/>
</dbReference>
<accession>A0ABW4VF93</accession>
<dbReference type="RefSeq" id="WP_376882381.1">
    <property type="nucleotide sequence ID" value="NZ_JBHUHR010000001.1"/>
</dbReference>
<evidence type="ECO:0000313" key="1">
    <source>
        <dbReference type="EMBL" id="MFD2033272.1"/>
    </source>
</evidence>
<dbReference type="Proteomes" id="UP001597361">
    <property type="component" value="Unassembled WGS sequence"/>
</dbReference>
<dbReference type="SUPFAM" id="SSF63825">
    <property type="entry name" value="YWTD domain"/>
    <property type="match status" value="1"/>
</dbReference>
<keyword evidence="2" id="KW-1185">Reference proteome</keyword>
<reference evidence="2" key="1">
    <citation type="journal article" date="2019" name="Int. J. Syst. Evol. Microbiol.">
        <title>The Global Catalogue of Microorganisms (GCM) 10K type strain sequencing project: providing services to taxonomists for standard genome sequencing and annotation.</title>
        <authorList>
            <consortium name="The Broad Institute Genomics Platform"/>
            <consortium name="The Broad Institute Genome Sequencing Center for Infectious Disease"/>
            <person name="Wu L."/>
            <person name="Ma J."/>
        </authorList>
    </citation>
    <scope>NUCLEOTIDE SEQUENCE [LARGE SCALE GENOMIC DNA]</scope>
    <source>
        <strain evidence="2">CGMCC 1.15180</strain>
    </source>
</reference>
<gene>
    <name evidence="1" type="ORF">ACFSKL_00640</name>
</gene>